<dbReference type="Proteomes" id="UP000005207">
    <property type="component" value="Unplaced"/>
</dbReference>
<dbReference type="PROSITE" id="PS50878">
    <property type="entry name" value="RT_POL"/>
    <property type="match status" value="1"/>
</dbReference>
<dbReference type="Ensembl" id="ENSONIT00000065469.1">
    <property type="protein sequence ID" value="ENSONIP00000037663.1"/>
    <property type="gene ID" value="ENSONIG00000030938.1"/>
</dbReference>
<dbReference type="InterPro" id="IPR043502">
    <property type="entry name" value="DNA/RNA_pol_sf"/>
</dbReference>
<dbReference type="OMA" id="SMECHEE"/>
<dbReference type="CDD" id="cd01650">
    <property type="entry name" value="RT_nLTR_like"/>
    <property type="match status" value="1"/>
</dbReference>
<organism evidence="3 4">
    <name type="scientific">Oreochromis niloticus</name>
    <name type="common">Nile tilapia</name>
    <name type="synonym">Tilapia nilotica</name>
    <dbReference type="NCBI Taxonomy" id="8128"/>
    <lineage>
        <taxon>Eukaryota</taxon>
        <taxon>Metazoa</taxon>
        <taxon>Chordata</taxon>
        <taxon>Craniata</taxon>
        <taxon>Vertebrata</taxon>
        <taxon>Euteleostomi</taxon>
        <taxon>Actinopterygii</taxon>
        <taxon>Neopterygii</taxon>
        <taxon>Teleostei</taxon>
        <taxon>Neoteleostei</taxon>
        <taxon>Acanthomorphata</taxon>
        <taxon>Ovalentaria</taxon>
        <taxon>Cichlomorphae</taxon>
        <taxon>Cichliformes</taxon>
        <taxon>Cichlidae</taxon>
        <taxon>African cichlids</taxon>
        <taxon>Pseudocrenilabrinae</taxon>
        <taxon>Oreochromini</taxon>
        <taxon>Oreochromis</taxon>
    </lineage>
</organism>
<dbReference type="SUPFAM" id="SSF56672">
    <property type="entry name" value="DNA/RNA polymerases"/>
    <property type="match status" value="1"/>
</dbReference>
<dbReference type="SUPFAM" id="SSF56219">
    <property type="entry name" value="DNase I-like"/>
    <property type="match status" value="1"/>
</dbReference>
<dbReference type="Pfam" id="PF03372">
    <property type="entry name" value="Exo_endo_phos"/>
    <property type="match status" value="1"/>
</dbReference>
<dbReference type="Pfam" id="PF00078">
    <property type="entry name" value="RVT_1"/>
    <property type="match status" value="1"/>
</dbReference>
<sequence length="935" mass="105752">MIIQHWVFHLCWVFLFAFLMASSYVQGLRVASLNVNGCRDANKRALLAEVIKLKRLDIVFLQETHTDSLNEVDWDLWWGGRKFLSHGTNFSAGVAILFSPSLNVNIIFSMEMVKGRVLLVKAEIEGFIFTFVNVYAPTLGSEREILFKTLKEKLSGAAQGDCVVLGGDWNCCLDFTLDRTGAEPHLQSSSALSDVLRKINLVDAWRMKHPSSRQYTWVKVTDGRITAARLDRFYVSGSFTARIINCQCFPVVFTDHHLVLLELFLSTTSKSKSFWRFNIKLLHDRTFCDNFRFFWDYWRSRKGDFDSLTQWWEVGKAQIRVFCQQYSFLLTANIMRTVQGLEKEITHVENVFGSQLGQQNNDCLLSKRQELNHFLHERVKGALVRARFTRLQDMDAPTTFFFNLGKSVVHRKQMVCLQLSDGKVTTDPAEMRRHAVAFYTDLFSADGCDVDSASDLLQGLPQLSPGDQDVLNRELTLDELSAAVSQMASGKAPGIDGLPSDFFKHFWSLLGRDLLDLFKECFVEGMLPASCRRAVISLIPKKGDLTLLKNWRPVALLCADYKILSKVLSNRLKMVIELLIGVDQSYCIPDRSMIDNLFLMRDVFDICNVYNAKVGIVSIDQEKAFDRVDHGFLFSTLKTFGVGQGFLTWVKLLYSDACCVVKVGGGLSCPVPVRRGIRQGCPISGQLYSIAIEPFLCRLRSKLKGFSLPDMVQSPPVVVSAYADDVNVFITDQKDVQELQECLVLYGNASSARVNWDKSEACLVGQWDLSSIPKLPGNLRWGRRGINTLGVYLGSGDFVKQNWEGVREKVEAKLSKWNRLLPYLSYRGRVLVANNLVASSLWHRLLVLVPPPGLLEEVQRLLVKFVWSGQHWLRAAGLYLPVAEGGQGLIDALSRTATFRLQTAQRLLYGCGHSWMFSAQLLLRRAGWLGLDKHL</sequence>
<name>A0A669BQM4_ORENI</name>
<dbReference type="AlphaFoldDB" id="A0A669BQM4"/>
<keyword evidence="1" id="KW-0732">Signal</keyword>
<evidence type="ECO:0000256" key="1">
    <source>
        <dbReference type="SAM" id="SignalP"/>
    </source>
</evidence>
<feature type="domain" description="Reverse transcriptase" evidence="2">
    <location>
        <begin position="520"/>
        <end position="793"/>
    </location>
</feature>
<proteinExistence type="predicted"/>
<evidence type="ECO:0000313" key="3">
    <source>
        <dbReference type="Ensembl" id="ENSONIP00000037663.1"/>
    </source>
</evidence>
<evidence type="ECO:0000313" key="4">
    <source>
        <dbReference type="Proteomes" id="UP000005207"/>
    </source>
</evidence>
<reference evidence="3" key="1">
    <citation type="submission" date="2025-08" db="UniProtKB">
        <authorList>
            <consortium name="Ensembl"/>
        </authorList>
    </citation>
    <scope>IDENTIFICATION</scope>
</reference>
<dbReference type="GeneTree" id="ENSGT00940000163737"/>
<keyword evidence="4" id="KW-1185">Reference proteome</keyword>
<protein>
    <recommendedName>
        <fullName evidence="2">Reverse transcriptase domain-containing protein</fullName>
    </recommendedName>
</protein>
<dbReference type="InterPro" id="IPR036691">
    <property type="entry name" value="Endo/exonu/phosph_ase_sf"/>
</dbReference>
<dbReference type="GO" id="GO:0003824">
    <property type="term" value="F:catalytic activity"/>
    <property type="evidence" value="ECO:0007669"/>
    <property type="project" value="InterPro"/>
</dbReference>
<dbReference type="InterPro" id="IPR000477">
    <property type="entry name" value="RT_dom"/>
</dbReference>
<evidence type="ECO:0000259" key="2">
    <source>
        <dbReference type="PROSITE" id="PS50878"/>
    </source>
</evidence>
<dbReference type="InterPro" id="IPR005135">
    <property type="entry name" value="Endo/exonuclease/phosphatase"/>
</dbReference>
<feature type="signal peptide" evidence="1">
    <location>
        <begin position="1"/>
        <end position="27"/>
    </location>
</feature>
<dbReference type="PANTHER" id="PTHR19446">
    <property type="entry name" value="REVERSE TRANSCRIPTASES"/>
    <property type="match status" value="1"/>
</dbReference>
<dbReference type="CDD" id="cd09076">
    <property type="entry name" value="L1-EN"/>
    <property type="match status" value="1"/>
</dbReference>
<feature type="chain" id="PRO_5025437868" description="Reverse transcriptase domain-containing protein" evidence="1">
    <location>
        <begin position="28"/>
        <end position="935"/>
    </location>
</feature>
<reference evidence="3" key="2">
    <citation type="submission" date="2025-09" db="UniProtKB">
        <authorList>
            <consortium name="Ensembl"/>
        </authorList>
    </citation>
    <scope>IDENTIFICATION</scope>
</reference>
<accession>A0A669BQM4</accession>
<dbReference type="InParanoid" id="A0A669BQM4"/>
<dbReference type="Gene3D" id="3.60.10.10">
    <property type="entry name" value="Endonuclease/exonuclease/phosphatase"/>
    <property type="match status" value="1"/>
</dbReference>